<keyword evidence="5 6" id="KW-0472">Membrane</keyword>
<protein>
    <recommendedName>
        <fullName evidence="12">Membrane protein YvbJ</fullName>
    </recommendedName>
</protein>
<dbReference type="Proteomes" id="UP000682134">
    <property type="component" value="Unassembled WGS sequence"/>
</dbReference>
<comment type="caution">
    <text evidence="10">The sequence shown here is derived from an EMBL/GenBank/DDBJ whole genome shotgun (WGS) entry which is preliminary data.</text>
</comment>
<evidence type="ECO:0000256" key="6">
    <source>
        <dbReference type="SAM" id="Phobius"/>
    </source>
</evidence>
<feature type="domain" description="TcaA second" evidence="7">
    <location>
        <begin position="62"/>
        <end position="156"/>
    </location>
</feature>
<evidence type="ECO:0000313" key="10">
    <source>
        <dbReference type="EMBL" id="MBP0725181.1"/>
    </source>
</evidence>
<dbReference type="InterPro" id="IPR054529">
    <property type="entry name" value="TcaA_2nd"/>
</dbReference>
<feature type="domain" description="TcaA 4th" evidence="9">
    <location>
        <begin position="236"/>
        <end position="303"/>
    </location>
</feature>
<dbReference type="RefSeq" id="WP_209404454.1">
    <property type="nucleotide sequence ID" value="NZ_JAGIYQ010000004.1"/>
</dbReference>
<keyword evidence="2" id="KW-1003">Cell membrane</keyword>
<keyword evidence="4 6" id="KW-1133">Transmembrane helix</keyword>
<gene>
    <name evidence="10" type="ORF">J5Y03_08240</name>
</gene>
<dbReference type="PANTHER" id="PTHR40038">
    <property type="entry name" value="MEMBRANE-ASSOCIATED PROTEIN TCAA"/>
    <property type="match status" value="1"/>
</dbReference>
<organism evidence="10 11">
    <name type="scientific">Gottfriedia endophytica</name>
    <dbReference type="NCBI Taxonomy" id="2820819"/>
    <lineage>
        <taxon>Bacteria</taxon>
        <taxon>Bacillati</taxon>
        <taxon>Bacillota</taxon>
        <taxon>Bacilli</taxon>
        <taxon>Bacillales</taxon>
        <taxon>Bacillaceae</taxon>
        <taxon>Gottfriedia</taxon>
    </lineage>
</organism>
<keyword evidence="11" id="KW-1185">Reference proteome</keyword>
<dbReference type="Pfam" id="PF22819">
    <property type="entry name" value="TcaA_5th"/>
    <property type="match status" value="1"/>
</dbReference>
<dbReference type="Pfam" id="PF22820">
    <property type="entry name" value="TcaA_3rd_4th"/>
    <property type="match status" value="1"/>
</dbReference>
<dbReference type="InterPro" id="IPR054530">
    <property type="entry name" value="TcaA_4th"/>
</dbReference>
<dbReference type="Pfam" id="PF22813">
    <property type="entry name" value="TcaA_2nd"/>
    <property type="match status" value="1"/>
</dbReference>
<evidence type="ECO:0000259" key="8">
    <source>
        <dbReference type="Pfam" id="PF22819"/>
    </source>
</evidence>
<reference evidence="10" key="1">
    <citation type="submission" date="2021-04" db="EMBL/GenBank/DDBJ databases">
        <title>Genome seq and assembly of Bacillus sp.</title>
        <authorList>
            <person name="Chhetri G."/>
        </authorList>
    </citation>
    <scope>NUCLEOTIDE SEQUENCE</scope>
    <source>
        <strain evidence="10">RG28</strain>
    </source>
</reference>
<dbReference type="PANTHER" id="PTHR40038:SF1">
    <property type="entry name" value="MEMBRANE-ASSOCIATED PROTEIN TCAA"/>
    <property type="match status" value="1"/>
</dbReference>
<evidence type="ECO:0000256" key="3">
    <source>
        <dbReference type="ARBA" id="ARBA00022692"/>
    </source>
</evidence>
<feature type="domain" description="TcaA protein NTF2-like" evidence="8">
    <location>
        <begin position="324"/>
        <end position="434"/>
    </location>
</feature>
<name>A0A940NMB4_9BACI</name>
<dbReference type="AlphaFoldDB" id="A0A940NMB4"/>
<accession>A0A940NMB4</accession>
<evidence type="ECO:0008006" key="12">
    <source>
        <dbReference type="Google" id="ProtNLM"/>
    </source>
</evidence>
<comment type="subcellular location">
    <subcellularLocation>
        <location evidence="1">Cell membrane</location>
        <topology evidence="1">Single-pass membrane protein</topology>
    </subcellularLocation>
</comment>
<evidence type="ECO:0000256" key="1">
    <source>
        <dbReference type="ARBA" id="ARBA00004162"/>
    </source>
</evidence>
<dbReference type="InterPro" id="IPR054528">
    <property type="entry name" value="TcaA_5th"/>
</dbReference>
<dbReference type="EMBL" id="JAGIYQ010000004">
    <property type="protein sequence ID" value="MBP0725181.1"/>
    <property type="molecule type" value="Genomic_DNA"/>
</dbReference>
<evidence type="ECO:0000259" key="9">
    <source>
        <dbReference type="Pfam" id="PF22820"/>
    </source>
</evidence>
<evidence type="ECO:0000256" key="2">
    <source>
        <dbReference type="ARBA" id="ARBA00022475"/>
    </source>
</evidence>
<evidence type="ECO:0000259" key="7">
    <source>
        <dbReference type="Pfam" id="PF22813"/>
    </source>
</evidence>
<sequence length="444" mass="50461">MSEQTIVFEKPNISKSRSHIKENKKKVFQWVPKRPNRISLLIGIGIVCLIGIHLLMRSMYSPEHTVKVLQRAVEEHQINKVTDILEKGGTSASLDDQSVKLFTQYLKDTDLVNHLTDLVTNYKNGKGVLKDHNGNKILTLQKGGKFLGLYQKYSISAEPFDLVLNSPIDGVGIELNGKRTNSTIKDGEITFHRLLPGEYQVKAFFQNDYSTLKEKDELNFATATNNKLVKDLEFNADYVEIYSNEPEAVLLIDGKNTGKKIVTGEKYGPFTLDGKTMVSAQVERDGQTIRTKEVPVTGKYVDLLFEPAEPKKAPEQENNGFFSSIKNFFSKYLPGSSSSDNNLEEKQLINGLFDHNSQPFLQSTDYQQMINKQGSTQKLLQFSVIDSKQDDAGMEIKTQEQYEITDKYGNTNQKKFEILYRFVREDNQLKLTNIEEVKDVTNNE</sequence>
<dbReference type="GO" id="GO:0005886">
    <property type="term" value="C:plasma membrane"/>
    <property type="evidence" value="ECO:0007669"/>
    <property type="project" value="UniProtKB-SubCell"/>
</dbReference>
<keyword evidence="3 6" id="KW-0812">Transmembrane</keyword>
<evidence type="ECO:0000256" key="4">
    <source>
        <dbReference type="ARBA" id="ARBA00022989"/>
    </source>
</evidence>
<feature type="transmembrane region" description="Helical" evidence="6">
    <location>
        <begin position="38"/>
        <end position="56"/>
    </location>
</feature>
<evidence type="ECO:0000313" key="11">
    <source>
        <dbReference type="Proteomes" id="UP000682134"/>
    </source>
</evidence>
<evidence type="ECO:0000256" key="5">
    <source>
        <dbReference type="ARBA" id="ARBA00023136"/>
    </source>
</evidence>
<proteinExistence type="predicted"/>